<gene>
    <name evidence="1" type="ORF">HMJ29_11490</name>
</gene>
<dbReference type="Proteomes" id="UP000501623">
    <property type="component" value="Chromosome"/>
</dbReference>
<evidence type="ECO:0000313" key="2">
    <source>
        <dbReference type="Proteomes" id="UP000501623"/>
    </source>
</evidence>
<accession>A0A6M6BHK7</accession>
<dbReference type="NCBIfam" id="TIGR04183">
    <property type="entry name" value="Por_Secre_tail"/>
    <property type="match status" value="1"/>
</dbReference>
<dbReference type="AlphaFoldDB" id="A0A6M6BHK7"/>
<dbReference type="EMBL" id="CP053538">
    <property type="protein sequence ID" value="QJX47529.1"/>
    <property type="molecule type" value="Genomic_DNA"/>
</dbReference>
<protein>
    <submittedName>
        <fullName evidence="1">T9SS type A sorting domain-containing protein</fullName>
    </submittedName>
</protein>
<proteinExistence type="predicted"/>
<keyword evidence="2" id="KW-1185">Reference proteome</keyword>
<dbReference type="InterPro" id="IPR026444">
    <property type="entry name" value="Secre_tail"/>
</dbReference>
<name>A0A6M6BHK7_9BACT</name>
<reference evidence="1 2" key="1">
    <citation type="submission" date="2020-05" db="EMBL/GenBank/DDBJ databases">
        <title>Complete genome sequence of Hymenobacter sp. TS19 in Coasted Sand Dune.</title>
        <authorList>
            <person name="Lee J.-H."/>
            <person name="Jung J.-H."/>
            <person name="Jeong S."/>
            <person name="Zhao L."/>
            <person name="Kim M.-K."/>
            <person name="Seo H.-S."/>
            <person name="Lim S."/>
        </authorList>
    </citation>
    <scope>NUCLEOTIDE SEQUENCE [LARGE SCALE GENOMIC DNA]</scope>
    <source>
        <strain evidence="1 2">TS19</strain>
    </source>
</reference>
<dbReference type="RefSeq" id="WP_171591624.1">
    <property type="nucleotide sequence ID" value="NZ_CP053538.1"/>
</dbReference>
<dbReference type="KEGG" id="hts:HMJ29_11490"/>
<organism evidence="1 2">
    <name type="scientific">Hymenobacter taeanensis</name>
    <dbReference type="NCBI Taxonomy" id="2735321"/>
    <lineage>
        <taxon>Bacteria</taxon>
        <taxon>Pseudomonadati</taxon>
        <taxon>Bacteroidota</taxon>
        <taxon>Cytophagia</taxon>
        <taxon>Cytophagales</taxon>
        <taxon>Hymenobacteraceae</taxon>
        <taxon>Hymenobacter</taxon>
    </lineage>
</organism>
<sequence>MAHFATAAAALAAATQIQLRDLTGRLVLTQVVPANATEVTLQLSTGLAKGTYLVQVAGLKNSGKPVCLIKQ</sequence>
<evidence type="ECO:0000313" key="1">
    <source>
        <dbReference type="EMBL" id="QJX47529.1"/>
    </source>
</evidence>